<dbReference type="InterPro" id="IPR013783">
    <property type="entry name" value="Ig-like_fold"/>
</dbReference>
<dbReference type="PANTHER" id="PTHR38481">
    <property type="entry name" value="HYALURONATE LYASE"/>
    <property type="match status" value="1"/>
</dbReference>
<dbReference type="SUPFAM" id="SSF49785">
    <property type="entry name" value="Galactose-binding domain-like"/>
    <property type="match status" value="3"/>
</dbReference>
<dbReference type="Gene3D" id="2.60.120.260">
    <property type="entry name" value="Galactose-binding domain-like"/>
    <property type="match status" value="2"/>
</dbReference>
<reference evidence="6 7" key="1">
    <citation type="submission" date="2016-05" db="EMBL/GenBank/DDBJ databases">
        <title>Paenibacillus sp. 1ZS3-15 nov., isolated from the rhizosphere soil.</title>
        <authorList>
            <person name="Zhang X.X."/>
            <person name="Zhang J."/>
        </authorList>
    </citation>
    <scope>NUCLEOTIDE SEQUENCE [LARGE SCALE GENOMIC DNA]</scope>
    <source>
        <strain evidence="6 7">1ZS3-15</strain>
    </source>
</reference>
<dbReference type="GO" id="GO:0030246">
    <property type="term" value="F:carbohydrate binding"/>
    <property type="evidence" value="ECO:0007669"/>
    <property type="project" value="InterPro"/>
</dbReference>
<dbReference type="Pfam" id="PF02884">
    <property type="entry name" value="Lyase_8_C"/>
    <property type="match status" value="1"/>
</dbReference>
<feature type="active site" evidence="4">
    <location>
        <position position="326"/>
    </location>
</feature>
<dbReference type="Pfam" id="PF00754">
    <property type="entry name" value="F5_F8_type_C"/>
    <property type="match status" value="2"/>
</dbReference>
<evidence type="ECO:0000313" key="7">
    <source>
        <dbReference type="Proteomes" id="UP000078454"/>
    </source>
</evidence>
<dbReference type="RefSeq" id="WP_068662238.1">
    <property type="nucleotide sequence ID" value="NZ_LYPB01000046.1"/>
</dbReference>
<dbReference type="InterPro" id="IPR000421">
    <property type="entry name" value="FA58C"/>
</dbReference>
<comment type="caution">
    <text evidence="6">The sequence shown here is derived from an EMBL/GenBank/DDBJ whole genome shotgun (WGS) entry which is preliminary data.</text>
</comment>
<dbReference type="InterPro" id="IPR058094">
    <property type="entry name" value="Ig-like_OmpL47-like"/>
</dbReference>
<dbReference type="SUPFAM" id="SSF48230">
    <property type="entry name" value="Chondroitin AC/alginate lyase"/>
    <property type="match status" value="1"/>
</dbReference>
<gene>
    <name evidence="6" type="ORF">A8708_33540</name>
</gene>
<dbReference type="NCBIfam" id="NF047446">
    <property type="entry name" value="barrel_OmpL47"/>
    <property type="match status" value="1"/>
</dbReference>
<protein>
    <recommendedName>
        <fullName evidence="5">F5/8 type C domain-containing protein</fullName>
    </recommendedName>
</protein>
<dbReference type="InterPro" id="IPR008979">
    <property type="entry name" value="Galactose-bd-like_sf"/>
</dbReference>
<dbReference type="Gene3D" id="2.70.98.10">
    <property type="match status" value="2"/>
</dbReference>
<feature type="active site" evidence="4">
    <location>
        <position position="272"/>
    </location>
</feature>
<dbReference type="Gene3D" id="2.60.40.10">
    <property type="entry name" value="Immunoglobulins"/>
    <property type="match status" value="3"/>
</dbReference>
<dbReference type="Gene3D" id="1.50.10.100">
    <property type="entry name" value="Chondroitin AC/alginate lyase"/>
    <property type="match status" value="1"/>
</dbReference>
<feature type="domain" description="F5/8 type C" evidence="5">
    <location>
        <begin position="1238"/>
        <end position="1399"/>
    </location>
</feature>
<feature type="domain" description="F5/8 type C" evidence="5">
    <location>
        <begin position="574"/>
        <end position="715"/>
    </location>
</feature>
<dbReference type="SUPFAM" id="SSF49863">
    <property type="entry name" value="Hyaluronate lyase-like, C-terminal domain"/>
    <property type="match status" value="1"/>
</dbReference>
<keyword evidence="3" id="KW-0456">Lyase</keyword>
<accession>A0A198AKR4</accession>
<feature type="active site" evidence="4">
    <location>
        <position position="263"/>
    </location>
</feature>
<dbReference type="Proteomes" id="UP000078454">
    <property type="component" value="Unassembled WGS sequence"/>
</dbReference>
<dbReference type="OrthoDB" id="179999at2"/>
<dbReference type="GO" id="GO:0016837">
    <property type="term" value="F:carbon-oxygen lyase activity, acting on polysaccharides"/>
    <property type="evidence" value="ECO:0007669"/>
    <property type="project" value="UniProtKB-ARBA"/>
</dbReference>
<dbReference type="InterPro" id="IPR003159">
    <property type="entry name" value="Lyase_8_central_dom"/>
</dbReference>
<dbReference type="InterPro" id="IPR012970">
    <property type="entry name" value="Lyase_8_alpha_N"/>
</dbReference>
<dbReference type="Pfam" id="PF02278">
    <property type="entry name" value="Lyase_8"/>
    <property type="match status" value="2"/>
</dbReference>
<keyword evidence="7" id="KW-1185">Reference proteome</keyword>
<proteinExistence type="inferred from homology"/>
<dbReference type="GO" id="GO:0005975">
    <property type="term" value="P:carbohydrate metabolic process"/>
    <property type="evidence" value="ECO:0007669"/>
    <property type="project" value="InterPro"/>
</dbReference>
<dbReference type="Pfam" id="PF08124">
    <property type="entry name" value="Lyase_8_N"/>
    <property type="match status" value="1"/>
</dbReference>
<dbReference type="SUPFAM" id="SSF74650">
    <property type="entry name" value="Galactose mutarotase-like"/>
    <property type="match status" value="2"/>
</dbReference>
<dbReference type="InterPro" id="IPR008969">
    <property type="entry name" value="CarboxyPept-like_regulatory"/>
</dbReference>
<sequence>MLKGFRQKVGVLLTIALLFSIFGQVGLRSASANDVYDDLRMKYEATLTGGTGYNLSDPDVAYKVNLLAQSSWGSLNKAPGRLYLWGDIYDPTNIGKPLHLTQNYIRIKEMALAYKSVGSSLYGNQTLKTDILDALEWMHLNRYNETVYPVSSWDLWYDLEIGTPIQLTDTVVLMYDDLLATPDRITKYMNMIQHFSPDNTKMSIDLTELTGTNRVWKASYLAVQGIIMKSDTMLSNARDALSQVMDYVTTGDGFYQDGSFVMHGRYAYNGGYGAALIQDVAKILNLLGGTQWYPTYSGINNVYQWVYDSYEPFIYKGALMDMIRSREVARNYYQDQVPAHKVMGAILRLSESAPPADALRMKAMVKYWMQQNSLSNFYKDIDLITMLLAKSVINDPNIIPRDEKVLTKVFAGMDRAVHLKPGFGFGVSMSSSRIANYESISNDNKKGWYTGEGMTYLYNQDLNQYTDFWPTVNLYRLPGTTVDTMTRADNSNMNYLSPNPWTGGSELFQQYAAVGMDLKAASSSLKARKSWFMFDDEIVALGSGINSTDNRKIETTIENRMLNKATVSKSIDLASPVSTPIAGEPLRLKVYEVTGNSNDGNVPQHTLDNNLDSRWSSLGDNQWIQYDLGKLQPIGYMGINFQSQTSRATTFDIQVSTDNSVWTNVYSGSSSIGGTASDIRVYDFPDVQARYVKIIGHGNTANQFNHILEAQIYAPNALGNSIIPLSVAPLNALSTTNKKETTDSDITTYYASVGDGQSLIYDLGSNVQVGYAGLSFFDGLTKQYSFDLQTSTNNTTWTTVYSGQNSVLTSEIAAYDIPDTTARYIKIVFHGNNLDLTNRLSEIQFYAPSTLGTVLNPIHHNLPKNNGDEQLVVNGVTKPSGLGWSEDMANVSTVYLEGTGGYYFPQPASIKGLREARKGTWQALGNTGLGTITKKYLTLWYDHGSNPVNKDYSYVLLPNKTSLETTSYSNNPDIEILMNNTDVHAVKDKVLGITGANFWNAGMVGGVISYNPSSMMLKEQSSVLDFAISDPTHKQNKLTYEIEKTGVSVIAKDPTITILQLSPTIKFEVNTDAKDGISHKLSIQFDPLAIPPAGAGTVTVTDDVYDYTNMFFHTPNFRFDTGNASKMEGDTSRLTRTKNLNEYVIYKSFMDMDMDKFTADTWYLNNGPFTDYQFFSSPDNITYTPVTPIRTGVLKAVGTWNKFSYNESLPVGTKYLKIVFMHDSTNAYVTQLGKVTITSKPGAPVVPPVLPINVALNKTAITSSSNAQNKTRLTDGDKTNANFVDMYSNTVNWIQLDLGESYDINDIKLWHYFASGWKYRDVVVQVSNDPTFATKTTVFNNDTDNSAGQGIGTDAEYVETSGGKDIPFATTNARYVRLWLNGNSTNVYSNHVELEVWALPNTTTPSTPPSNATLAADKTIPTNGDVTVTISYPTEATVKEFKVGENGTWAAYTAPVVISSNATVFARGKNAGGDVSNITSYIVSNIDKIAPVTATNVSPLVPDGPNGTYVNPISLTLTSTDNSSGVATTEYSLDNGTTWQPYTSTVTLAQQGQISLLYKSTDQAGNVESPQSLSFTLAATAVKVQLKDSNGNPLSGGTVTYYDGGWKNFGITDASGTVSKSLPNKSYTFAVTYEGTYKEKVQNTGTDAVVVFQTVNVKVQLKNSQGNPIDAGTVTYYAGSWRTFGNTSSGEVSKELLAGSYTFSMTYEGTYKEKVQNTAIDAVVVFQTVNVKVQLKDSQGNLLDGGNVTYYAGSWRTIGNTSGGEVSKELLPGSYTFAVAYAGTYKESLSNVTMNPVVVLQL</sequence>
<evidence type="ECO:0000313" key="6">
    <source>
        <dbReference type="EMBL" id="OAS22099.1"/>
    </source>
</evidence>
<dbReference type="InterPro" id="IPR011013">
    <property type="entry name" value="Gal_mutarotase_sf_dom"/>
</dbReference>
<evidence type="ECO:0000256" key="3">
    <source>
        <dbReference type="ARBA" id="ARBA00023239"/>
    </source>
</evidence>
<keyword evidence="2" id="KW-0732">Signal</keyword>
<dbReference type="PANTHER" id="PTHR38481:SF1">
    <property type="entry name" value="HYALURONATE LYASE"/>
    <property type="match status" value="1"/>
</dbReference>
<dbReference type="InterPro" id="IPR011071">
    <property type="entry name" value="Lyase_8-like_C"/>
</dbReference>
<dbReference type="Gene3D" id="2.60.220.10">
    <property type="entry name" value="Polysaccharide lyase family 8-like, C-terminal"/>
    <property type="match status" value="1"/>
</dbReference>
<evidence type="ECO:0000256" key="2">
    <source>
        <dbReference type="ARBA" id="ARBA00022729"/>
    </source>
</evidence>
<dbReference type="CDD" id="cd01083">
    <property type="entry name" value="GAG_Lyase"/>
    <property type="match status" value="1"/>
</dbReference>
<dbReference type="InterPro" id="IPR008929">
    <property type="entry name" value="Chondroitin_lyas"/>
</dbReference>
<dbReference type="STRING" id="1850517.A8708_33540"/>
<dbReference type="InterPro" id="IPR004103">
    <property type="entry name" value="Lyase_8_C"/>
</dbReference>
<dbReference type="SUPFAM" id="SSF49464">
    <property type="entry name" value="Carboxypeptidase regulatory domain-like"/>
    <property type="match status" value="1"/>
</dbReference>
<evidence type="ECO:0000256" key="4">
    <source>
        <dbReference type="PIRSR" id="PIRSR638970-1"/>
    </source>
</evidence>
<evidence type="ECO:0000259" key="5">
    <source>
        <dbReference type="PROSITE" id="PS50022"/>
    </source>
</evidence>
<dbReference type="EMBL" id="LYPB01000046">
    <property type="protein sequence ID" value="OAS22099.1"/>
    <property type="molecule type" value="Genomic_DNA"/>
</dbReference>
<dbReference type="InterPro" id="IPR038970">
    <property type="entry name" value="Lyase_8"/>
</dbReference>
<dbReference type="Pfam" id="PF22633">
    <property type="entry name" value="F5_F8_type_C_2"/>
    <property type="match status" value="1"/>
</dbReference>
<comment type="similarity">
    <text evidence="1">Belongs to the polysaccharide lyase 8 family.</text>
</comment>
<dbReference type="InterPro" id="IPR014718">
    <property type="entry name" value="GH-type_carb-bd"/>
</dbReference>
<name>A0A198AKR4_9BACL</name>
<evidence type="ECO:0000256" key="1">
    <source>
        <dbReference type="ARBA" id="ARBA00006699"/>
    </source>
</evidence>
<dbReference type="GO" id="GO:0005576">
    <property type="term" value="C:extracellular region"/>
    <property type="evidence" value="ECO:0007669"/>
    <property type="project" value="InterPro"/>
</dbReference>
<organism evidence="6 7">
    <name type="scientific">Paenibacillus oryzisoli</name>
    <dbReference type="NCBI Taxonomy" id="1850517"/>
    <lineage>
        <taxon>Bacteria</taxon>
        <taxon>Bacillati</taxon>
        <taxon>Bacillota</taxon>
        <taxon>Bacilli</taxon>
        <taxon>Bacillales</taxon>
        <taxon>Paenibacillaceae</taxon>
        <taxon>Paenibacillus</taxon>
    </lineage>
</organism>
<dbReference type="PROSITE" id="PS50022">
    <property type="entry name" value="FA58C_3"/>
    <property type="match status" value="2"/>
</dbReference>